<accession>A0A7M1B535</accession>
<keyword evidence="2 4" id="KW-0479">Metal-binding</keyword>
<evidence type="ECO:0000256" key="4">
    <source>
        <dbReference type="PROSITE-ProRule" id="PRU00433"/>
    </source>
</evidence>
<dbReference type="PANTHER" id="PTHR35008">
    <property type="entry name" value="BLL4482 PROTEIN-RELATED"/>
    <property type="match status" value="1"/>
</dbReference>
<dbReference type="InterPro" id="IPR051459">
    <property type="entry name" value="Cytochrome_c-type_DH"/>
</dbReference>
<dbReference type="InterPro" id="IPR036909">
    <property type="entry name" value="Cyt_c-like_dom_sf"/>
</dbReference>
<dbReference type="Pfam" id="PF13442">
    <property type="entry name" value="Cytochrome_CBB3"/>
    <property type="match status" value="1"/>
</dbReference>
<evidence type="ECO:0000313" key="8">
    <source>
        <dbReference type="Proteomes" id="UP000593719"/>
    </source>
</evidence>
<proteinExistence type="predicted"/>
<dbReference type="EMBL" id="CP041235">
    <property type="protein sequence ID" value="QOP44765.1"/>
    <property type="molecule type" value="Genomic_DNA"/>
</dbReference>
<dbReference type="Proteomes" id="UP000593719">
    <property type="component" value="Chromosome"/>
</dbReference>
<evidence type="ECO:0000256" key="3">
    <source>
        <dbReference type="ARBA" id="ARBA00023004"/>
    </source>
</evidence>
<dbReference type="InterPro" id="IPR009056">
    <property type="entry name" value="Cyt_c-like_dom"/>
</dbReference>
<reference evidence="7 8" key="1">
    <citation type="submission" date="2019-06" db="EMBL/GenBank/DDBJ databases">
        <title>Sulfurimonas gotlandica sp. nov., a chemoautotrophic and psychrotolerant epsilonproteobacterium isolated from a pelagic redoxcline, and an emended description of the genus Sulfurimonas.</title>
        <authorList>
            <person name="Wang S."/>
            <person name="Jiang L."/>
            <person name="Shao Z."/>
        </authorList>
    </citation>
    <scope>NUCLEOTIDE SEQUENCE [LARGE SCALE GENOMIC DNA]</scope>
    <source>
        <strain evidence="7 8">S2-6</strain>
    </source>
</reference>
<dbReference type="PROSITE" id="PS51257">
    <property type="entry name" value="PROKAR_LIPOPROTEIN"/>
    <property type="match status" value="1"/>
</dbReference>
<feature type="domain" description="Cytochrome c" evidence="6">
    <location>
        <begin position="99"/>
        <end position="199"/>
    </location>
</feature>
<dbReference type="PROSITE" id="PS51007">
    <property type="entry name" value="CYTC"/>
    <property type="match status" value="2"/>
</dbReference>
<evidence type="ECO:0000256" key="2">
    <source>
        <dbReference type="ARBA" id="ARBA00022723"/>
    </source>
</evidence>
<evidence type="ECO:0000313" key="7">
    <source>
        <dbReference type="EMBL" id="QOP44765.1"/>
    </source>
</evidence>
<evidence type="ECO:0000256" key="1">
    <source>
        <dbReference type="ARBA" id="ARBA00022617"/>
    </source>
</evidence>
<feature type="signal peptide" evidence="5">
    <location>
        <begin position="1"/>
        <end position="29"/>
    </location>
</feature>
<dbReference type="KEGG" id="ssei:FJR45_11885"/>
<gene>
    <name evidence="7" type="ORF">FJR45_11885</name>
</gene>
<dbReference type="GO" id="GO:0020037">
    <property type="term" value="F:heme binding"/>
    <property type="evidence" value="ECO:0007669"/>
    <property type="project" value="InterPro"/>
</dbReference>
<protein>
    <submittedName>
        <fullName evidence="7">C-type cytochrome</fullName>
    </submittedName>
</protein>
<keyword evidence="5" id="KW-0732">Signal</keyword>
<feature type="domain" description="Cytochrome c" evidence="6">
    <location>
        <begin position="305"/>
        <end position="383"/>
    </location>
</feature>
<dbReference type="GO" id="GO:0009055">
    <property type="term" value="F:electron transfer activity"/>
    <property type="evidence" value="ECO:0007669"/>
    <property type="project" value="InterPro"/>
</dbReference>
<evidence type="ECO:0000256" key="5">
    <source>
        <dbReference type="SAM" id="SignalP"/>
    </source>
</evidence>
<dbReference type="GO" id="GO:0046872">
    <property type="term" value="F:metal ion binding"/>
    <property type="evidence" value="ECO:0007669"/>
    <property type="project" value="UniProtKB-KW"/>
</dbReference>
<feature type="chain" id="PRO_5032695351" evidence="5">
    <location>
        <begin position="30"/>
        <end position="384"/>
    </location>
</feature>
<sequence>MFTLNKKLLISISTAAVLSLGLSACMENASPAGSNVPTKASIDGGVDYPVVNGKTGPYYVNTNAHNADVKYGRTPTKAEYDEWNSDVMADGTGLPEGQGSVEEGEEIYEAKCVMCHGDFGSGGGGYPALAKGNAYELHETLKYQRIKPDTDGPVRVFGTYWPQASTLWWYIKDAMPHPLTDSLSDDEVYALVAYILNANEMEIDGVEVDDEYVLNREKFLKIKMPNRDGFEPDIAGPNGPENVRKYYANAKNFGGQKYDVKNPASRCMKNCQEPTAKVVYIKGAGISDFHPPLSAVRDLPKEKEESSFDAKKAYAANCAMCHDTGAAPAPGDKSAWAPLLAKGMDKVYKNGLKGTDTGMPPKGGASLSDKQFKSVVDYIVNQSK</sequence>
<dbReference type="SUPFAM" id="SSF46626">
    <property type="entry name" value="Cytochrome c"/>
    <property type="match status" value="2"/>
</dbReference>
<keyword evidence="1 4" id="KW-0349">Heme</keyword>
<name>A0A7M1B535_9BACT</name>
<keyword evidence="3 4" id="KW-0408">Iron</keyword>
<organism evidence="7 8">
    <name type="scientific">Sulfurimonas sediminis</name>
    <dbReference type="NCBI Taxonomy" id="2590020"/>
    <lineage>
        <taxon>Bacteria</taxon>
        <taxon>Pseudomonadati</taxon>
        <taxon>Campylobacterota</taxon>
        <taxon>Epsilonproteobacteria</taxon>
        <taxon>Campylobacterales</taxon>
        <taxon>Sulfurimonadaceae</taxon>
        <taxon>Sulfurimonas</taxon>
    </lineage>
</organism>
<evidence type="ECO:0000259" key="6">
    <source>
        <dbReference type="PROSITE" id="PS51007"/>
    </source>
</evidence>
<dbReference type="Gene3D" id="1.10.760.10">
    <property type="entry name" value="Cytochrome c-like domain"/>
    <property type="match status" value="2"/>
</dbReference>
<dbReference type="AlphaFoldDB" id="A0A7M1B535"/>
<dbReference type="Pfam" id="PF00034">
    <property type="entry name" value="Cytochrom_C"/>
    <property type="match status" value="1"/>
</dbReference>
<keyword evidence="8" id="KW-1185">Reference proteome</keyword>
<dbReference type="PANTHER" id="PTHR35008:SF8">
    <property type="entry name" value="ALCOHOL DEHYDROGENASE CYTOCHROME C SUBUNIT"/>
    <property type="match status" value="1"/>
</dbReference>